<reference evidence="1" key="1">
    <citation type="submission" date="2020-03" db="EMBL/GenBank/DDBJ databases">
        <title>The deep terrestrial virosphere.</title>
        <authorList>
            <person name="Holmfeldt K."/>
            <person name="Nilsson E."/>
            <person name="Simone D."/>
            <person name="Lopez-Fernandez M."/>
            <person name="Wu X."/>
            <person name="de Brujin I."/>
            <person name="Lundin D."/>
            <person name="Andersson A."/>
            <person name="Bertilsson S."/>
            <person name="Dopson M."/>
        </authorList>
    </citation>
    <scope>NUCLEOTIDE SEQUENCE</scope>
    <source>
        <strain evidence="1">MM415B01803</strain>
    </source>
</reference>
<dbReference type="AlphaFoldDB" id="A0A6M3II35"/>
<dbReference type="EMBL" id="MT141236">
    <property type="protein sequence ID" value="QJA56727.1"/>
    <property type="molecule type" value="Genomic_DNA"/>
</dbReference>
<organism evidence="1">
    <name type="scientific">viral metagenome</name>
    <dbReference type="NCBI Taxonomy" id="1070528"/>
    <lineage>
        <taxon>unclassified sequences</taxon>
        <taxon>metagenomes</taxon>
        <taxon>organismal metagenomes</taxon>
    </lineage>
</organism>
<sequence length="70" mass="7466">MSTKILATLDLTSAELTDFLQICEYASKTRDGYVRAAAQNLKAIGLAALYDLQRTASQVAKSISPGDEAS</sequence>
<proteinExistence type="predicted"/>
<gene>
    <name evidence="1" type="ORF">MM415B01803_0006</name>
</gene>
<protein>
    <submittedName>
        <fullName evidence="1">Uncharacterized protein</fullName>
    </submittedName>
</protein>
<accession>A0A6M3II35</accession>
<evidence type="ECO:0000313" key="1">
    <source>
        <dbReference type="EMBL" id="QJA56727.1"/>
    </source>
</evidence>
<name>A0A6M3II35_9ZZZZ</name>